<keyword evidence="1" id="KW-0472">Membrane</keyword>
<feature type="transmembrane region" description="Helical" evidence="1">
    <location>
        <begin position="45"/>
        <end position="66"/>
    </location>
</feature>
<reference evidence="2" key="1">
    <citation type="submission" date="2018-01" db="EMBL/GenBank/DDBJ databases">
        <title>An insight into the sialome of Amazonian anophelines.</title>
        <authorList>
            <person name="Ribeiro J.M."/>
            <person name="Scarpassa V."/>
            <person name="Calvo E."/>
        </authorList>
    </citation>
    <scope>NUCLEOTIDE SEQUENCE</scope>
</reference>
<protein>
    <submittedName>
        <fullName evidence="2">Uncharacterized protein</fullName>
    </submittedName>
</protein>
<feature type="transmembrane region" description="Helical" evidence="1">
    <location>
        <begin position="6"/>
        <end position="24"/>
    </location>
</feature>
<organism evidence="2">
    <name type="scientific">Anopheles darlingi</name>
    <name type="common">Mosquito</name>
    <dbReference type="NCBI Taxonomy" id="43151"/>
    <lineage>
        <taxon>Eukaryota</taxon>
        <taxon>Metazoa</taxon>
        <taxon>Ecdysozoa</taxon>
        <taxon>Arthropoda</taxon>
        <taxon>Hexapoda</taxon>
        <taxon>Insecta</taxon>
        <taxon>Pterygota</taxon>
        <taxon>Neoptera</taxon>
        <taxon>Endopterygota</taxon>
        <taxon>Diptera</taxon>
        <taxon>Nematocera</taxon>
        <taxon>Culicoidea</taxon>
        <taxon>Culicidae</taxon>
        <taxon>Anophelinae</taxon>
        <taxon>Anopheles</taxon>
    </lineage>
</organism>
<name>A0A2M4DNX5_ANODA</name>
<dbReference type="AlphaFoldDB" id="A0A2M4DNX5"/>
<sequence>MLLAWWWWWWWFVVGTVALAVAVMEGKDSTARGTRWKMEKIYVETFLMLFTRHFCCWLLSCGAIIVTNENVDL</sequence>
<dbReference type="EMBL" id="GGFL01015089">
    <property type="protein sequence ID" value="MBW79267.1"/>
    <property type="molecule type" value="Transcribed_RNA"/>
</dbReference>
<keyword evidence="1" id="KW-1133">Transmembrane helix</keyword>
<keyword evidence="1" id="KW-0812">Transmembrane</keyword>
<proteinExistence type="predicted"/>
<evidence type="ECO:0000313" key="2">
    <source>
        <dbReference type="EMBL" id="MBW79267.1"/>
    </source>
</evidence>
<evidence type="ECO:0000256" key="1">
    <source>
        <dbReference type="SAM" id="Phobius"/>
    </source>
</evidence>
<accession>A0A2M4DNX5</accession>